<gene>
    <name evidence="1" type="ORF">PENSUB_10903</name>
</gene>
<evidence type="ECO:0000313" key="1">
    <source>
        <dbReference type="EMBL" id="OKO95882.1"/>
    </source>
</evidence>
<comment type="caution">
    <text evidence="1">The sequence shown here is derived from an EMBL/GenBank/DDBJ whole genome shotgun (WGS) entry which is preliminary data.</text>
</comment>
<organism evidence="1 2">
    <name type="scientific">Penicillium subrubescens</name>
    <dbReference type="NCBI Taxonomy" id="1316194"/>
    <lineage>
        <taxon>Eukaryota</taxon>
        <taxon>Fungi</taxon>
        <taxon>Dikarya</taxon>
        <taxon>Ascomycota</taxon>
        <taxon>Pezizomycotina</taxon>
        <taxon>Eurotiomycetes</taxon>
        <taxon>Eurotiomycetidae</taxon>
        <taxon>Eurotiales</taxon>
        <taxon>Aspergillaceae</taxon>
        <taxon>Penicillium</taxon>
    </lineage>
</organism>
<keyword evidence="2" id="KW-1185">Reference proteome</keyword>
<sequence length="69" mass="7855">MAPSIESLSLGIQQMVLEYVSTHETILHAFACANWTCHTLASPFLYHAIQVRVDVDADQVSLQKFYKWT</sequence>
<protein>
    <submittedName>
        <fullName evidence="1">Uncharacterized protein</fullName>
    </submittedName>
</protein>
<accession>A0A1Q5T6N1</accession>
<evidence type="ECO:0000313" key="2">
    <source>
        <dbReference type="Proteomes" id="UP000186955"/>
    </source>
</evidence>
<dbReference type="AlphaFoldDB" id="A0A1Q5T6N1"/>
<dbReference type="EMBL" id="MNBE01000701">
    <property type="protein sequence ID" value="OKO95882.1"/>
    <property type="molecule type" value="Genomic_DNA"/>
</dbReference>
<dbReference type="Proteomes" id="UP000186955">
    <property type="component" value="Unassembled WGS sequence"/>
</dbReference>
<proteinExistence type="predicted"/>
<reference evidence="1 2" key="1">
    <citation type="submission" date="2016-10" db="EMBL/GenBank/DDBJ databases">
        <title>Genome sequence of the ascomycete fungus Penicillium subrubescens.</title>
        <authorList>
            <person name="De Vries R.P."/>
            <person name="Peng M."/>
            <person name="Dilokpimol A."/>
            <person name="Hilden K."/>
            <person name="Makela M.R."/>
            <person name="Grigoriev I."/>
            <person name="Riley R."/>
            <person name="Granchi Z."/>
        </authorList>
    </citation>
    <scope>NUCLEOTIDE SEQUENCE [LARGE SCALE GENOMIC DNA]</scope>
    <source>
        <strain evidence="1 2">CBS 132785</strain>
    </source>
</reference>
<name>A0A1Q5T6N1_9EURO</name>